<reference evidence="1 2" key="1">
    <citation type="submission" date="2021-06" db="EMBL/GenBank/DDBJ databases">
        <title>Caerostris extrusa draft genome.</title>
        <authorList>
            <person name="Kono N."/>
            <person name="Arakawa K."/>
        </authorList>
    </citation>
    <scope>NUCLEOTIDE SEQUENCE [LARGE SCALE GENOMIC DNA]</scope>
</reference>
<name>A0AAV4Y5K1_CAEEX</name>
<accession>A0AAV4Y5K1</accession>
<evidence type="ECO:0000313" key="1">
    <source>
        <dbReference type="EMBL" id="GIZ02623.1"/>
    </source>
</evidence>
<comment type="caution">
    <text evidence="1">The sequence shown here is derived from an EMBL/GenBank/DDBJ whole genome shotgun (WGS) entry which is preliminary data.</text>
</comment>
<dbReference type="AlphaFoldDB" id="A0AAV4Y5K1"/>
<organism evidence="1 2">
    <name type="scientific">Caerostris extrusa</name>
    <name type="common">Bark spider</name>
    <name type="synonym">Caerostris bankana</name>
    <dbReference type="NCBI Taxonomy" id="172846"/>
    <lineage>
        <taxon>Eukaryota</taxon>
        <taxon>Metazoa</taxon>
        <taxon>Ecdysozoa</taxon>
        <taxon>Arthropoda</taxon>
        <taxon>Chelicerata</taxon>
        <taxon>Arachnida</taxon>
        <taxon>Araneae</taxon>
        <taxon>Araneomorphae</taxon>
        <taxon>Entelegynae</taxon>
        <taxon>Araneoidea</taxon>
        <taxon>Araneidae</taxon>
        <taxon>Caerostris</taxon>
    </lineage>
</organism>
<dbReference type="EMBL" id="BPLR01018835">
    <property type="protein sequence ID" value="GIZ02623.1"/>
    <property type="molecule type" value="Genomic_DNA"/>
</dbReference>
<dbReference type="Proteomes" id="UP001054945">
    <property type="component" value="Unassembled WGS sequence"/>
</dbReference>
<evidence type="ECO:0000313" key="2">
    <source>
        <dbReference type="Proteomes" id="UP001054945"/>
    </source>
</evidence>
<gene>
    <name evidence="1" type="primary">AVEN_137821_1</name>
    <name evidence="1" type="ORF">CEXT_641301</name>
</gene>
<keyword evidence="2" id="KW-1185">Reference proteome</keyword>
<protein>
    <submittedName>
        <fullName evidence="1">Uncharacterized protein</fullName>
    </submittedName>
</protein>
<proteinExistence type="predicted"/>
<sequence>MVRRNSKRLLKLVLTICAAVVCGGLLLKAAISSLELQASVMVDRSEVLHSRLNGVSRLTSKDPLKKSWYEATSVAIPPGPGEKVHPSTYPRDWRKLKKNCIKKRALTPWSAILSP</sequence>